<evidence type="ECO:0000256" key="1">
    <source>
        <dbReference type="ARBA" id="ARBA00022801"/>
    </source>
</evidence>
<feature type="domain" description="Sialate O-acetylesterase" evidence="2">
    <location>
        <begin position="312"/>
        <end position="427"/>
    </location>
</feature>
<dbReference type="GO" id="GO:0001681">
    <property type="term" value="F:sialate O-acetylesterase activity"/>
    <property type="evidence" value="ECO:0007669"/>
    <property type="project" value="InterPro"/>
</dbReference>
<name>A0A5B9P8Q8_9BACT</name>
<dbReference type="InterPro" id="IPR036514">
    <property type="entry name" value="SGNH_hydro_sf"/>
</dbReference>
<keyword evidence="1" id="KW-0378">Hydrolase</keyword>
<dbReference type="STRING" id="980251.GCA_001642875_01783"/>
<dbReference type="EMBL" id="CP042912">
    <property type="protein sequence ID" value="QEG21302.1"/>
    <property type="molecule type" value="Genomic_DNA"/>
</dbReference>
<sequence length="749" mass="81941">MRRLRIIEPVPNSSYHQVDHFTRDMPMKTSSVCFTFAVLTTMLISSVAHADVRLPGFFSDHMVLQQQSKIKIWGWSDAGDEVTVSIGENSAVATTNDDGKWQVELAPMEASKTPVSLVVKGGHNEIKLTDLLIGEVWLCSGQSNMEWTVARSVNAEQEIAAADYPLIRHIKIPREPSSTPVEDLNATWQVCSPKTAGNFTACGYFMARKLAKELDVPVGLINSSWGGTRVEPWTPPVGFEKVEALKSIHESVIGRTPGSATFKSKLSSFIADSEKWLAEAKDSLERGLSIGSPPEYPGSLKPYTSHQDPTMLYNGMIHGMVGFPIRGAIWYQGESNHNEGMLYFEKKKALINGWRELWGQGDFPFYFVQIAPYQYGNEDPSILARFWEAQAETTTLPKVEMVVINDIATLNDIHPPNKQDVGLRLANLALKFDYGKAEVVALSPEVESHSVENGNLKVRFKNVGGGLKTRDGNAPTHFEIVGKGSNGFQPATASFEGDAVIVLKSEKVSDPTAFRFAWDKLAEPNLTGGTGLPVGACRGGKVPGFLDVIPVGEYDLVYELNLAKLGDQIKYDRNNSASIGAFDRIGYLLELNSSEYGDQKLFVTMDAFTDNVKAIGVPTVESKAVFQQKVSGLEVFANSKTIKTGKIGEGNIEFWPNNYGPGNGSGVPGASGQKFDFGDTFADPEAGYGSMQVHNFKAKQTLFAINHWSQGNSADIGIGNGTGDHSDWTFSSSGSKYSAKKLRIYVRQK</sequence>
<dbReference type="GO" id="GO:0005975">
    <property type="term" value="P:carbohydrate metabolic process"/>
    <property type="evidence" value="ECO:0007669"/>
    <property type="project" value="TreeGrafter"/>
</dbReference>
<reference evidence="3 4" key="1">
    <citation type="submission" date="2019-08" db="EMBL/GenBank/DDBJ databases">
        <title>Deep-cultivation of Planctomycetes and their phenomic and genomic characterization uncovers novel biology.</title>
        <authorList>
            <person name="Wiegand S."/>
            <person name="Jogler M."/>
            <person name="Boedeker C."/>
            <person name="Pinto D."/>
            <person name="Vollmers J."/>
            <person name="Rivas-Marin E."/>
            <person name="Kohn T."/>
            <person name="Peeters S.H."/>
            <person name="Heuer A."/>
            <person name="Rast P."/>
            <person name="Oberbeckmann S."/>
            <person name="Bunk B."/>
            <person name="Jeske O."/>
            <person name="Meyerdierks A."/>
            <person name="Storesund J.E."/>
            <person name="Kallscheuer N."/>
            <person name="Luecker S."/>
            <person name="Lage O.M."/>
            <person name="Pohl T."/>
            <person name="Merkel B.J."/>
            <person name="Hornburger P."/>
            <person name="Mueller R.-W."/>
            <person name="Bruemmer F."/>
            <person name="Labrenz M."/>
            <person name="Spormann A.M."/>
            <person name="Op den Camp H."/>
            <person name="Overmann J."/>
            <person name="Amann R."/>
            <person name="Jetten M.S.M."/>
            <person name="Mascher T."/>
            <person name="Medema M.H."/>
            <person name="Devos D.P."/>
            <person name="Kaster A.-K."/>
            <person name="Ovreas L."/>
            <person name="Rohde M."/>
            <person name="Galperin M.Y."/>
            <person name="Jogler C."/>
        </authorList>
    </citation>
    <scope>NUCLEOTIDE SEQUENCE [LARGE SCALE GENOMIC DNA]</scope>
    <source>
        <strain evidence="3 4">FC18</strain>
    </source>
</reference>
<dbReference type="PANTHER" id="PTHR22901">
    <property type="entry name" value="SIALATE O-ACETYLESTERASE"/>
    <property type="match status" value="1"/>
</dbReference>
<gene>
    <name evidence="3" type="ORF">MFFC18_11570</name>
</gene>
<protein>
    <recommendedName>
        <fullName evidence="2">Sialate O-acetylesterase domain-containing protein</fullName>
    </recommendedName>
</protein>
<dbReference type="PANTHER" id="PTHR22901:SF0">
    <property type="entry name" value="SIALATE O-ACETYLESTERASE"/>
    <property type="match status" value="1"/>
</dbReference>
<accession>A0A5B9P8Q8</accession>
<keyword evidence="4" id="KW-1185">Reference proteome</keyword>
<organism evidence="3 4">
    <name type="scientific">Mariniblastus fucicola</name>
    <dbReference type="NCBI Taxonomy" id="980251"/>
    <lineage>
        <taxon>Bacteria</taxon>
        <taxon>Pseudomonadati</taxon>
        <taxon>Planctomycetota</taxon>
        <taxon>Planctomycetia</taxon>
        <taxon>Pirellulales</taxon>
        <taxon>Pirellulaceae</taxon>
        <taxon>Mariniblastus</taxon>
    </lineage>
</organism>
<evidence type="ECO:0000313" key="4">
    <source>
        <dbReference type="Proteomes" id="UP000322214"/>
    </source>
</evidence>
<dbReference type="Pfam" id="PF03629">
    <property type="entry name" value="SASA"/>
    <property type="match status" value="1"/>
</dbReference>
<dbReference type="AlphaFoldDB" id="A0A5B9P8Q8"/>
<dbReference type="Proteomes" id="UP000322214">
    <property type="component" value="Chromosome"/>
</dbReference>
<dbReference type="Gene3D" id="3.40.50.1110">
    <property type="entry name" value="SGNH hydrolase"/>
    <property type="match status" value="1"/>
</dbReference>
<dbReference type="InterPro" id="IPR039329">
    <property type="entry name" value="SIAE"/>
</dbReference>
<proteinExistence type="predicted"/>
<evidence type="ECO:0000313" key="3">
    <source>
        <dbReference type="EMBL" id="QEG21302.1"/>
    </source>
</evidence>
<evidence type="ECO:0000259" key="2">
    <source>
        <dbReference type="Pfam" id="PF03629"/>
    </source>
</evidence>
<dbReference type="SUPFAM" id="SSF52266">
    <property type="entry name" value="SGNH hydrolase"/>
    <property type="match status" value="1"/>
</dbReference>
<dbReference type="InterPro" id="IPR005181">
    <property type="entry name" value="SASA"/>
</dbReference>
<dbReference type="KEGG" id="mff:MFFC18_11570"/>